<dbReference type="GO" id="GO:0016491">
    <property type="term" value="F:oxidoreductase activity"/>
    <property type="evidence" value="ECO:0007669"/>
    <property type="project" value="UniProtKB-KW"/>
</dbReference>
<keyword evidence="3" id="KW-0472">Membrane</keyword>
<dbReference type="SUPFAM" id="SSF51905">
    <property type="entry name" value="FAD/NAD(P)-binding domain"/>
    <property type="match status" value="1"/>
</dbReference>
<evidence type="ECO:0000313" key="6">
    <source>
        <dbReference type="Proteomes" id="UP000317178"/>
    </source>
</evidence>
<feature type="transmembrane region" description="Helical" evidence="3">
    <location>
        <begin position="443"/>
        <end position="463"/>
    </location>
</feature>
<keyword evidence="3" id="KW-1133">Transmembrane helix</keyword>
<dbReference type="PANTHER" id="PTHR43734:SF7">
    <property type="entry name" value="4,4'-DIAPONEUROSPORENE OXYGENASE"/>
    <property type="match status" value="1"/>
</dbReference>
<dbReference type="InterPro" id="IPR002937">
    <property type="entry name" value="Amino_oxidase"/>
</dbReference>
<evidence type="ECO:0000256" key="2">
    <source>
        <dbReference type="ARBA" id="ARBA00023002"/>
    </source>
</evidence>
<keyword evidence="2 5" id="KW-0560">Oxidoreductase</keyword>
<dbReference type="RefSeq" id="WP_144999147.1">
    <property type="nucleotide sequence ID" value="NZ_CP036281.1"/>
</dbReference>
<evidence type="ECO:0000259" key="4">
    <source>
        <dbReference type="Pfam" id="PF01593"/>
    </source>
</evidence>
<evidence type="ECO:0000256" key="1">
    <source>
        <dbReference type="ARBA" id="ARBA00006046"/>
    </source>
</evidence>
<protein>
    <submittedName>
        <fullName evidence="5">Phytoene desaturase (Lycopene-forming)</fullName>
        <ecNumber evidence="5">1.3.99.31</ecNumber>
    </submittedName>
</protein>
<dbReference type="PANTHER" id="PTHR43734">
    <property type="entry name" value="PHYTOENE DESATURASE"/>
    <property type="match status" value="1"/>
</dbReference>
<dbReference type="Proteomes" id="UP000317178">
    <property type="component" value="Chromosome"/>
</dbReference>
<keyword evidence="6" id="KW-1185">Reference proteome</keyword>
<dbReference type="OrthoDB" id="9814556at2"/>
<dbReference type="InterPro" id="IPR036188">
    <property type="entry name" value="FAD/NAD-bd_sf"/>
</dbReference>
<accession>A0A518CU35</accession>
<dbReference type="EC" id="1.3.99.31" evidence="5"/>
<gene>
    <name evidence="5" type="primary">crtI</name>
    <name evidence="5" type="ORF">Pla110_44800</name>
</gene>
<dbReference type="Pfam" id="PF01593">
    <property type="entry name" value="Amino_oxidase"/>
    <property type="match status" value="1"/>
</dbReference>
<keyword evidence="3" id="KW-0812">Transmembrane</keyword>
<name>A0A518CU35_9PLAN</name>
<feature type="domain" description="Amine oxidase" evidence="4">
    <location>
        <begin position="12"/>
        <end position="256"/>
    </location>
</feature>
<dbReference type="KEGG" id="plon:Pla110_44800"/>
<reference evidence="5 6" key="1">
    <citation type="submission" date="2019-02" db="EMBL/GenBank/DDBJ databases">
        <title>Deep-cultivation of Planctomycetes and their phenomic and genomic characterization uncovers novel biology.</title>
        <authorList>
            <person name="Wiegand S."/>
            <person name="Jogler M."/>
            <person name="Boedeker C."/>
            <person name="Pinto D."/>
            <person name="Vollmers J."/>
            <person name="Rivas-Marin E."/>
            <person name="Kohn T."/>
            <person name="Peeters S.H."/>
            <person name="Heuer A."/>
            <person name="Rast P."/>
            <person name="Oberbeckmann S."/>
            <person name="Bunk B."/>
            <person name="Jeske O."/>
            <person name="Meyerdierks A."/>
            <person name="Storesund J.E."/>
            <person name="Kallscheuer N."/>
            <person name="Luecker S."/>
            <person name="Lage O.M."/>
            <person name="Pohl T."/>
            <person name="Merkel B.J."/>
            <person name="Hornburger P."/>
            <person name="Mueller R.-W."/>
            <person name="Bruemmer F."/>
            <person name="Labrenz M."/>
            <person name="Spormann A.M."/>
            <person name="Op den Camp H."/>
            <person name="Overmann J."/>
            <person name="Amann R."/>
            <person name="Jetten M.S.M."/>
            <person name="Mascher T."/>
            <person name="Medema M.H."/>
            <person name="Devos D.P."/>
            <person name="Kaster A.-K."/>
            <person name="Ovreas L."/>
            <person name="Rohde M."/>
            <person name="Galperin M.Y."/>
            <person name="Jogler C."/>
        </authorList>
    </citation>
    <scope>NUCLEOTIDE SEQUENCE [LARGE SCALE GENOMIC DNA]</scope>
    <source>
        <strain evidence="5 6">Pla110</strain>
    </source>
</reference>
<dbReference type="Gene3D" id="3.50.50.60">
    <property type="entry name" value="FAD/NAD(P)-binding domain"/>
    <property type="match status" value="1"/>
</dbReference>
<organism evidence="5 6">
    <name type="scientific">Polystyrenella longa</name>
    <dbReference type="NCBI Taxonomy" id="2528007"/>
    <lineage>
        <taxon>Bacteria</taxon>
        <taxon>Pseudomonadati</taxon>
        <taxon>Planctomycetota</taxon>
        <taxon>Planctomycetia</taxon>
        <taxon>Planctomycetales</taxon>
        <taxon>Planctomycetaceae</taxon>
        <taxon>Polystyrenella</taxon>
    </lineage>
</organism>
<sequence length="466" mass="52232">MKYDTIIIGAGLSGLAAGIRLAYYDQKVLILEKHTTIGGLNSFYRLRGRNYDVGLHAITNYAAPGTRTGPLAKLLKQLRLRWDDFNLTPQTGSAVVFPENRLNFNNDLQLLQQEINQQFPDQIDGFNRLTVQIEQFDDTNLNQPYLSARQIVQQYITDTTLEDMLFCPLMFYGSPTPHDMDFCQFVIMFKSIFLQGFARPPEGIRLILKNLVRKFKSLGGELKLRGGVAEILHHDGKACGVRLEDGTEHECDVLLSSAGSLETFRLTQPEGDQLSESEPQPGALSFIESIYALDKMPAELGIDETIIFYNNAPRFNYAPCDEPADLSSGIICSPNNFQYDDPSLVREGPTLRATVIASPAYWMNLSDDDYRAAKETWFPQIQEKVSEKLPPFADHIVDTDMFTPKTIWRFTGHVNGAVYGAPEKLRSGQTHLENLYICGTDQGFLGIIGSMLSGISIANLYVLSRM</sequence>
<proteinExistence type="inferred from homology"/>
<evidence type="ECO:0000256" key="3">
    <source>
        <dbReference type="SAM" id="Phobius"/>
    </source>
</evidence>
<comment type="similarity">
    <text evidence="1">Belongs to the carotenoid/retinoid oxidoreductase family.</text>
</comment>
<dbReference type="AlphaFoldDB" id="A0A518CU35"/>
<dbReference type="EMBL" id="CP036281">
    <property type="protein sequence ID" value="QDU82718.1"/>
    <property type="molecule type" value="Genomic_DNA"/>
</dbReference>
<evidence type="ECO:0000313" key="5">
    <source>
        <dbReference type="EMBL" id="QDU82718.1"/>
    </source>
</evidence>
<dbReference type="Gene3D" id="3.90.660.50">
    <property type="match status" value="1"/>
</dbReference>